<sequence>MIDVLEFVLARLDEDQAWAKKCLAEDRSPRAWAALRSIVWSGLGHKIAPTRTQAHALHMAHHSPGRVLRDVAARRRLVQRITEAKKVDVRPALGEEREVVLRLLALPYADHPDYKKEWRI</sequence>
<accession>A0A239NKA6</accession>
<proteinExistence type="predicted"/>
<protein>
    <submittedName>
        <fullName evidence="1">Uncharacterized protein</fullName>
    </submittedName>
</protein>
<gene>
    <name evidence="1" type="ORF">SAMN05443665_104265</name>
</gene>
<dbReference type="Proteomes" id="UP000198318">
    <property type="component" value="Unassembled WGS sequence"/>
</dbReference>
<dbReference type="Pfam" id="PF19730">
    <property type="entry name" value="DUF6221"/>
    <property type="match status" value="1"/>
</dbReference>
<reference evidence="1 2" key="1">
    <citation type="submission" date="2017-06" db="EMBL/GenBank/DDBJ databases">
        <authorList>
            <person name="Kim H.J."/>
            <person name="Triplett B.A."/>
        </authorList>
    </citation>
    <scope>NUCLEOTIDE SEQUENCE [LARGE SCALE GENOMIC DNA]</scope>
    <source>
        <strain evidence="1 2">DSM 44715</strain>
    </source>
</reference>
<evidence type="ECO:0000313" key="1">
    <source>
        <dbReference type="EMBL" id="SNT54788.1"/>
    </source>
</evidence>
<organism evidence="1 2">
    <name type="scientific">Actinomadura meyerae</name>
    <dbReference type="NCBI Taxonomy" id="240840"/>
    <lineage>
        <taxon>Bacteria</taxon>
        <taxon>Bacillati</taxon>
        <taxon>Actinomycetota</taxon>
        <taxon>Actinomycetes</taxon>
        <taxon>Streptosporangiales</taxon>
        <taxon>Thermomonosporaceae</taxon>
        <taxon>Actinomadura</taxon>
    </lineage>
</organism>
<dbReference type="EMBL" id="FZOR01000042">
    <property type="protein sequence ID" value="SNT54788.1"/>
    <property type="molecule type" value="Genomic_DNA"/>
</dbReference>
<keyword evidence="2" id="KW-1185">Reference proteome</keyword>
<dbReference type="InterPro" id="IPR046193">
    <property type="entry name" value="DUF6221"/>
</dbReference>
<dbReference type="RefSeq" id="WP_089329879.1">
    <property type="nucleotide sequence ID" value="NZ_FZOR01000042.1"/>
</dbReference>
<name>A0A239NKA6_9ACTN</name>
<evidence type="ECO:0000313" key="2">
    <source>
        <dbReference type="Proteomes" id="UP000198318"/>
    </source>
</evidence>
<dbReference type="AlphaFoldDB" id="A0A239NKA6"/>